<accession>U4LP21</accession>
<dbReference type="EMBL" id="HF936042">
    <property type="protein sequence ID" value="CCX33307.1"/>
    <property type="molecule type" value="Genomic_DNA"/>
</dbReference>
<sequence length="66" mass="7777">MAELCAKNKDEDLQEILQWISPLDPLKINEDLKSKRFKDTGMWFLKSSKFEAWRNGKSSDEGLIRF</sequence>
<evidence type="ECO:0000313" key="1">
    <source>
        <dbReference type="EMBL" id="CCX33307.1"/>
    </source>
</evidence>
<dbReference type="AlphaFoldDB" id="U4LP21"/>
<name>U4LP21_PYROM</name>
<reference evidence="1 2" key="1">
    <citation type="journal article" date="2013" name="PLoS Genet.">
        <title>The genome and development-dependent transcriptomes of Pyronema confluens: a window into fungal evolution.</title>
        <authorList>
            <person name="Traeger S."/>
            <person name="Altegoer F."/>
            <person name="Freitag M."/>
            <person name="Gabaldon T."/>
            <person name="Kempken F."/>
            <person name="Kumar A."/>
            <person name="Marcet-Houben M."/>
            <person name="Poggeler S."/>
            <person name="Stajich J.E."/>
            <person name="Nowrousian M."/>
        </authorList>
    </citation>
    <scope>NUCLEOTIDE SEQUENCE [LARGE SCALE GENOMIC DNA]</scope>
    <source>
        <strain evidence="2">CBS 100304</strain>
        <tissue evidence="1">Vegetative mycelium</tissue>
    </source>
</reference>
<proteinExistence type="predicted"/>
<evidence type="ECO:0000313" key="2">
    <source>
        <dbReference type="Proteomes" id="UP000018144"/>
    </source>
</evidence>
<keyword evidence="2" id="KW-1185">Reference proteome</keyword>
<protein>
    <submittedName>
        <fullName evidence="1">Uncharacterized protein</fullName>
    </submittedName>
</protein>
<organism evidence="1 2">
    <name type="scientific">Pyronema omphalodes (strain CBS 100304)</name>
    <name type="common">Pyronema confluens</name>
    <dbReference type="NCBI Taxonomy" id="1076935"/>
    <lineage>
        <taxon>Eukaryota</taxon>
        <taxon>Fungi</taxon>
        <taxon>Dikarya</taxon>
        <taxon>Ascomycota</taxon>
        <taxon>Pezizomycotina</taxon>
        <taxon>Pezizomycetes</taxon>
        <taxon>Pezizales</taxon>
        <taxon>Pyronemataceae</taxon>
        <taxon>Pyronema</taxon>
    </lineage>
</organism>
<gene>
    <name evidence="1" type="ORF">PCON_14347</name>
</gene>
<dbReference type="Proteomes" id="UP000018144">
    <property type="component" value="Unassembled WGS sequence"/>
</dbReference>
<dbReference type="OrthoDB" id="195446at2759"/>